<dbReference type="Proteomes" id="UP000661894">
    <property type="component" value="Unassembled WGS sequence"/>
</dbReference>
<evidence type="ECO:0000259" key="2">
    <source>
        <dbReference type="Pfam" id="PF05901"/>
    </source>
</evidence>
<gene>
    <name evidence="3" type="ORF">H9624_15045</name>
</gene>
<feature type="domain" description="Excalibur calcium-binding" evidence="2">
    <location>
        <begin position="33"/>
        <end position="71"/>
    </location>
</feature>
<feature type="compositionally biased region" description="Pro residues" evidence="1">
    <location>
        <begin position="10"/>
        <end position="27"/>
    </location>
</feature>
<sequence>MGLRRVWTPSPEPAQPAPSKPKPSPSRPPRDLDCKDFRTQREAQAEYNYWKNKGLGDVHDLDGDNDGKACESLPR</sequence>
<reference evidence="3 4" key="1">
    <citation type="submission" date="2020-08" db="EMBL/GenBank/DDBJ databases">
        <title>A Genomic Blueprint of the Chicken Gut Microbiome.</title>
        <authorList>
            <person name="Gilroy R."/>
            <person name="Ravi A."/>
            <person name="Getino M."/>
            <person name="Pursley I."/>
            <person name="Horton D.L."/>
            <person name="Alikhan N.-F."/>
            <person name="Baker D."/>
            <person name="Gharbi K."/>
            <person name="Hall N."/>
            <person name="Watson M."/>
            <person name="Adriaenssens E.M."/>
            <person name="Foster-Nyarko E."/>
            <person name="Jarju S."/>
            <person name="Secka A."/>
            <person name="Antonio M."/>
            <person name="Oren A."/>
            <person name="Chaudhuri R."/>
            <person name="La Ragione R.M."/>
            <person name="Hildebrand F."/>
            <person name="Pallen M.J."/>
        </authorList>
    </citation>
    <scope>NUCLEOTIDE SEQUENCE [LARGE SCALE GENOMIC DNA]</scope>
    <source>
        <strain evidence="3 4">Sa1BUA1</strain>
    </source>
</reference>
<protein>
    <submittedName>
        <fullName evidence="3">Excalibur calcium-binding domain-containing protein</fullName>
    </submittedName>
</protein>
<accession>A0ABR8Z5N3</accession>
<dbReference type="Pfam" id="PF05901">
    <property type="entry name" value="Excalibur"/>
    <property type="match status" value="1"/>
</dbReference>
<dbReference type="InterPro" id="IPR008613">
    <property type="entry name" value="Excalibur_Ca-bd_domain"/>
</dbReference>
<evidence type="ECO:0000313" key="3">
    <source>
        <dbReference type="EMBL" id="MBD8063637.1"/>
    </source>
</evidence>
<proteinExistence type="predicted"/>
<feature type="region of interest" description="Disordered" evidence="1">
    <location>
        <begin position="54"/>
        <end position="75"/>
    </location>
</feature>
<dbReference type="EMBL" id="JACSPO010000014">
    <property type="protein sequence ID" value="MBD8063637.1"/>
    <property type="molecule type" value="Genomic_DNA"/>
</dbReference>
<keyword evidence="4" id="KW-1185">Reference proteome</keyword>
<feature type="region of interest" description="Disordered" evidence="1">
    <location>
        <begin position="1"/>
        <end position="34"/>
    </location>
</feature>
<organism evidence="3 4">
    <name type="scientific">Oceanitalea stevensii</name>
    <dbReference type="NCBI Taxonomy" id="2763072"/>
    <lineage>
        <taxon>Bacteria</taxon>
        <taxon>Bacillati</taxon>
        <taxon>Actinomycetota</taxon>
        <taxon>Actinomycetes</taxon>
        <taxon>Micrococcales</taxon>
        <taxon>Bogoriellaceae</taxon>
        <taxon>Georgenia</taxon>
    </lineage>
</organism>
<evidence type="ECO:0000313" key="4">
    <source>
        <dbReference type="Proteomes" id="UP000661894"/>
    </source>
</evidence>
<name>A0ABR8Z5N3_9MICO</name>
<evidence type="ECO:0000256" key="1">
    <source>
        <dbReference type="SAM" id="MobiDB-lite"/>
    </source>
</evidence>
<comment type="caution">
    <text evidence="3">The sequence shown here is derived from an EMBL/GenBank/DDBJ whole genome shotgun (WGS) entry which is preliminary data.</text>
</comment>